<organism evidence="2 3">
    <name type="scientific">Wolfiporia cocos (strain MD-104)</name>
    <name type="common">Brown rot fungus</name>
    <dbReference type="NCBI Taxonomy" id="742152"/>
    <lineage>
        <taxon>Eukaryota</taxon>
        <taxon>Fungi</taxon>
        <taxon>Dikarya</taxon>
        <taxon>Basidiomycota</taxon>
        <taxon>Agaricomycotina</taxon>
        <taxon>Agaricomycetes</taxon>
        <taxon>Polyporales</taxon>
        <taxon>Phaeolaceae</taxon>
        <taxon>Wolfiporia</taxon>
    </lineage>
</organism>
<protein>
    <submittedName>
        <fullName evidence="2">Uncharacterized protein</fullName>
    </submittedName>
</protein>
<keyword evidence="3" id="KW-1185">Reference proteome</keyword>
<dbReference type="EMBL" id="KB467909">
    <property type="protein sequence ID" value="PCH37088.1"/>
    <property type="molecule type" value="Genomic_DNA"/>
</dbReference>
<evidence type="ECO:0000313" key="3">
    <source>
        <dbReference type="Proteomes" id="UP000218811"/>
    </source>
</evidence>
<dbReference type="STRING" id="742152.A0A2H3JH93"/>
<evidence type="ECO:0000313" key="2">
    <source>
        <dbReference type="EMBL" id="PCH37088.1"/>
    </source>
</evidence>
<name>A0A2H3JH93_WOLCO</name>
<reference evidence="2 3" key="1">
    <citation type="journal article" date="2012" name="Science">
        <title>The Paleozoic origin of enzymatic lignin decomposition reconstructed from 31 fungal genomes.</title>
        <authorList>
            <person name="Floudas D."/>
            <person name="Binder M."/>
            <person name="Riley R."/>
            <person name="Barry K."/>
            <person name="Blanchette R.A."/>
            <person name="Henrissat B."/>
            <person name="Martinez A.T."/>
            <person name="Otillar R."/>
            <person name="Spatafora J.W."/>
            <person name="Yadav J.S."/>
            <person name="Aerts A."/>
            <person name="Benoit I."/>
            <person name="Boyd A."/>
            <person name="Carlson A."/>
            <person name="Copeland A."/>
            <person name="Coutinho P.M."/>
            <person name="de Vries R.P."/>
            <person name="Ferreira P."/>
            <person name="Findley K."/>
            <person name="Foster B."/>
            <person name="Gaskell J."/>
            <person name="Glotzer D."/>
            <person name="Gorecki P."/>
            <person name="Heitman J."/>
            <person name="Hesse C."/>
            <person name="Hori C."/>
            <person name="Igarashi K."/>
            <person name="Jurgens J.A."/>
            <person name="Kallen N."/>
            <person name="Kersten P."/>
            <person name="Kohler A."/>
            <person name="Kuees U."/>
            <person name="Kumar T.K.A."/>
            <person name="Kuo A."/>
            <person name="LaButti K."/>
            <person name="Larrondo L.F."/>
            <person name="Lindquist E."/>
            <person name="Ling A."/>
            <person name="Lombard V."/>
            <person name="Lucas S."/>
            <person name="Lundell T."/>
            <person name="Martin R."/>
            <person name="McLaughlin D.J."/>
            <person name="Morgenstern I."/>
            <person name="Morin E."/>
            <person name="Murat C."/>
            <person name="Nagy L.G."/>
            <person name="Nolan M."/>
            <person name="Ohm R.A."/>
            <person name="Patyshakuliyeva A."/>
            <person name="Rokas A."/>
            <person name="Ruiz-Duenas F.J."/>
            <person name="Sabat G."/>
            <person name="Salamov A."/>
            <person name="Samejima M."/>
            <person name="Schmutz J."/>
            <person name="Slot J.C."/>
            <person name="St John F."/>
            <person name="Stenlid J."/>
            <person name="Sun H."/>
            <person name="Sun S."/>
            <person name="Syed K."/>
            <person name="Tsang A."/>
            <person name="Wiebenga A."/>
            <person name="Young D."/>
            <person name="Pisabarro A."/>
            <person name="Eastwood D.C."/>
            <person name="Martin F."/>
            <person name="Cullen D."/>
            <person name="Grigoriev I.V."/>
            <person name="Hibbett D.S."/>
        </authorList>
    </citation>
    <scope>NUCLEOTIDE SEQUENCE [LARGE SCALE GENOMIC DNA]</scope>
    <source>
        <strain evidence="2 3">MD-104</strain>
    </source>
</reference>
<dbReference type="OrthoDB" id="2802742at2759"/>
<accession>A0A2H3JH93</accession>
<sequence length="293" mass="31370">MNTNTNTSFASGTHSAYDQDALTEIALSICERVAALSNARAPITPDEPLMLAGLNPASVVQLHAWLQAQYDWDDEKRLLFDEEITAEGLARDIVPVTASLPGDADTSVSADAREDASPEGALPAIRIEVHDEMRRHGRDSAPRSVPESASQYLAAEAVLDDIGMAPYESWTGSGKRSKRGGMIFGLIALGLLGSPLPSSSPSLPSSLPCQSPRPPSLFPLIGAPAHVHNPVFSPSVAHTPLFSPWLAAVRFHGMEPMQSPWVPTIPQARSRTKTRRGSHGLGAFPKSPRGFRC</sequence>
<evidence type="ECO:0000256" key="1">
    <source>
        <dbReference type="SAM" id="MobiDB-lite"/>
    </source>
</evidence>
<dbReference type="OMA" id="GMAPYES"/>
<dbReference type="AlphaFoldDB" id="A0A2H3JH93"/>
<feature type="region of interest" description="Disordered" evidence="1">
    <location>
        <begin position="260"/>
        <end position="293"/>
    </location>
</feature>
<proteinExistence type="predicted"/>
<gene>
    <name evidence="2" type="ORF">WOLCODRAFT_28913</name>
</gene>
<dbReference type="Proteomes" id="UP000218811">
    <property type="component" value="Unassembled WGS sequence"/>
</dbReference>